<protein>
    <submittedName>
        <fullName evidence="3">DUF2334 domain-containing protein</fullName>
    </submittedName>
</protein>
<proteinExistence type="predicted"/>
<accession>A0ABY4GLD6</accession>
<sequence>MRFTKVCLALVVVSLSYTIFHTTAVRAVSANVLVVYASENEEIDQYQNLLELQLAHFTRDTTFIASSQLTSTDLSDTTHLVYYGQVAEKIDPSTIELIDDFSGPVLAIGHNVEQLASFSWLDKASSLTSIKNAAIINNRDKSIQDQMISLFPITTNSQSETIVEVTAQQQFPLIIQQDKSMYVATNQLFSPVSNFFADALHDYFAVDHREGTQVILRLEDVNPSLDAATLKEISNYLDAKDIPYVVSVTPVYKNPENEEEIHLSENAKLVAVLQKMQQSGASIILHGYTDQFGHGTTGDGFEFWDKTNNHPVYFPADSYETLKDKEDFTTPEAYQNYMAEREAFEDAYIREHIENGINELVANKLYPVAFEAPHYAMSHNGYNIVSEYFNTYIGQVQLSDQDWRMMTDVPTVSEPDFLNGMTLIPETIRYVRYDRTDSLQDMEALMNEVSVVRDGMISGFYHPFLGVNGLTELVAELESKFGPDIDWFHLGEQNFSVAIDGTTIISREQYQTLIGNEEANRNFLDFTDEWRWQSTLLKAEYYWAVAGLLIISCLLLLAFRRSKRYL</sequence>
<keyword evidence="2" id="KW-0732">Signal</keyword>
<dbReference type="Proteomes" id="UP000831537">
    <property type="component" value="Chromosome"/>
</dbReference>
<feature type="signal peptide" evidence="2">
    <location>
        <begin position="1"/>
        <end position="24"/>
    </location>
</feature>
<keyword evidence="4" id="KW-1185">Reference proteome</keyword>
<organism evidence="3 4">
    <name type="scientific">Gracilibacillus salinarum</name>
    <dbReference type="NCBI Taxonomy" id="2932255"/>
    <lineage>
        <taxon>Bacteria</taxon>
        <taxon>Bacillati</taxon>
        <taxon>Bacillota</taxon>
        <taxon>Bacilli</taxon>
        <taxon>Bacillales</taxon>
        <taxon>Bacillaceae</taxon>
        <taxon>Gracilibacillus</taxon>
    </lineage>
</organism>
<keyword evidence="1" id="KW-1133">Transmembrane helix</keyword>
<evidence type="ECO:0000256" key="1">
    <source>
        <dbReference type="SAM" id="Phobius"/>
    </source>
</evidence>
<evidence type="ECO:0000256" key="2">
    <source>
        <dbReference type="SAM" id="SignalP"/>
    </source>
</evidence>
<gene>
    <name evidence="3" type="ORF">MUN87_21480</name>
</gene>
<keyword evidence="1" id="KW-0472">Membrane</keyword>
<evidence type="ECO:0000313" key="4">
    <source>
        <dbReference type="Proteomes" id="UP000831537"/>
    </source>
</evidence>
<dbReference type="EMBL" id="CP095071">
    <property type="protein sequence ID" value="UOQ85183.1"/>
    <property type="molecule type" value="Genomic_DNA"/>
</dbReference>
<dbReference type="RefSeq" id="WP_244743886.1">
    <property type="nucleotide sequence ID" value="NZ_CP095071.1"/>
</dbReference>
<evidence type="ECO:0000313" key="3">
    <source>
        <dbReference type="EMBL" id="UOQ85183.1"/>
    </source>
</evidence>
<feature type="transmembrane region" description="Helical" evidence="1">
    <location>
        <begin position="541"/>
        <end position="559"/>
    </location>
</feature>
<keyword evidence="1" id="KW-0812">Transmembrane</keyword>
<dbReference type="InterPro" id="IPR018763">
    <property type="entry name" value="DUF2334"/>
</dbReference>
<reference evidence="3 4" key="1">
    <citation type="submission" date="2022-04" db="EMBL/GenBank/DDBJ databases">
        <title>Gracilibacillus sp. isolated from saltern.</title>
        <authorList>
            <person name="Won M."/>
            <person name="Lee C.-M."/>
            <person name="Woen H.-Y."/>
            <person name="Kwon S.-W."/>
        </authorList>
    </citation>
    <scope>NUCLEOTIDE SEQUENCE [LARGE SCALE GENOMIC DNA]</scope>
    <source>
        <strain evidence="3 4">SSPM10-3</strain>
    </source>
</reference>
<dbReference type="Pfam" id="PF10096">
    <property type="entry name" value="DUF2334"/>
    <property type="match status" value="1"/>
</dbReference>
<name>A0ABY4GLD6_9BACI</name>
<feature type="chain" id="PRO_5046053766" evidence="2">
    <location>
        <begin position="25"/>
        <end position="566"/>
    </location>
</feature>